<dbReference type="OrthoDB" id="335174at2"/>
<dbReference type="EMBL" id="AAYA01000003">
    <property type="protein sequence ID" value="EBA09082.1"/>
    <property type="molecule type" value="Genomic_DNA"/>
</dbReference>
<dbReference type="GO" id="GO:0046872">
    <property type="term" value="F:metal ion binding"/>
    <property type="evidence" value="ECO:0007669"/>
    <property type="project" value="UniProtKB-KW"/>
</dbReference>
<evidence type="ECO:0000256" key="5">
    <source>
        <dbReference type="SAM" id="SignalP"/>
    </source>
</evidence>
<gene>
    <name evidence="7" type="ORF">SSE37_22609</name>
</gene>
<dbReference type="GO" id="GO:0020037">
    <property type="term" value="F:heme binding"/>
    <property type="evidence" value="ECO:0007669"/>
    <property type="project" value="InterPro"/>
</dbReference>
<keyword evidence="1 4" id="KW-0349">Heme</keyword>
<evidence type="ECO:0000256" key="3">
    <source>
        <dbReference type="ARBA" id="ARBA00023004"/>
    </source>
</evidence>
<dbReference type="SUPFAM" id="SSF46626">
    <property type="entry name" value="Cytochrome c"/>
    <property type="match status" value="1"/>
</dbReference>
<dbReference type="Gene3D" id="1.10.760.10">
    <property type="entry name" value="Cytochrome c-like domain"/>
    <property type="match status" value="1"/>
</dbReference>
<evidence type="ECO:0000313" key="8">
    <source>
        <dbReference type="Proteomes" id="UP000005713"/>
    </source>
</evidence>
<feature type="signal peptide" evidence="5">
    <location>
        <begin position="1"/>
        <end position="20"/>
    </location>
</feature>
<dbReference type="PROSITE" id="PS51007">
    <property type="entry name" value="CYTC"/>
    <property type="match status" value="1"/>
</dbReference>
<evidence type="ECO:0000256" key="4">
    <source>
        <dbReference type="PROSITE-ProRule" id="PRU00433"/>
    </source>
</evidence>
<sequence length="172" mass="17886">MKRWLALAAALGTLSGCAFLERLAGPGPAAPQSGTITLSGTAPASAVYLVEPQVTVVNPPRAVPVTQGAHLYAGWCMECHGAEARGYGRVSGQMTVKPTDLTTLSLNNGGTFPARRVIGAMQGAGAYHRGLMPEIGGALDGPLVEWFGPDGTPHLTTQSTMDLIVYLEDLQV</sequence>
<keyword evidence="2 4" id="KW-0479">Metal-binding</keyword>
<dbReference type="PROSITE" id="PS51257">
    <property type="entry name" value="PROKAR_LIPOPROTEIN"/>
    <property type="match status" value="1"/>
</dbReference>
<protein>
    <submittedName>
        <fullName evidence="7">Cytochrome c family protein</fullName>
    </submittedName>
</protein>
<dbReference type="InterPro" id="IPR009056">
    <property type="entry name" value="Cyt_c-like_dom"/>
</dbReference>
<evidence type="ECO:0000313" key="7">
    <source>
        <dbReference type="EMBL" id="EBA09082.1"/>
    </source>
</evidence>
<evidence type="ECO:0000259" key="6">
    <source>
        <dbReference type="PROSITE" id="PS51007"/>
    </source>
</evidence>
<keyword evidence="3 4" id="KW-0408">Iron</keyword>
<proteinExistence type="predicted"/>
<organism evidence="7 8">
    <name type="scientific">Sagittula stellata (strain ATCC 700073 / DSM 11524 / E-37)</name>
    <dbReference type="NCBI Taxonomy" id="388399"/>
    <lineage>
        <taxon>Bacteria</taxon>
        <taxon>Pseudomonadati</taxon>
        <taxon>Pseudomonadota</taxon>
        <taxon>Alphaproteobacteria</taxon>
        <taxon>Rhodobacterales</taxon>
        <taxon>Roseobacteraceae</taxon>
        <taxon>Sagittula</taxon>
    </lineage>
</organism>
<accession>A3JZW7</accession>
<dbReference type="InterPro" id="IPR036909">
    <property type="entry name" value="Cyt_c-like_dom_sf"/>
</dbReference>
<evidence type="ECO:0000256" key="1">
    <source>
        <dbReference type="ARBA" id="ARBA00022617"/>
    </source>
</evidence>
<dbReference type="Proteomes" id="UP000005713">
    <property type="component" value="Unassembled WGS sequence"/>
</dbReference>
<feature type="chain" id="PRO_5002654226" evidence="5">
    <location>
        <begin position="21"/>
        <end position="172"/>
    </location>
</feature>
<comment type="caution">
    <text evidence="7">The sequence shown here is derived from an EMBL/GenBank/DDBJ whole genome shotgun (WGS) entry which is preliminary data.</text>
</comment>
<name>A3JZW7_SAGS3</name>
<evidence type="ECO:0000256" key="2">
    <source>
        <dbReference type="ARBA" id="ARBA00022723"/>
    </source>
</evidence>
<keyword evidence="8" id="KW-1185">Reference proteome</keyword>
<dbReference type="eggNOG" id="COG2010">
    <property type="taxonomic scope" value="Bacteria"/>
</dbReference>
<dbReference type="AlphaFoldDB" id="A3JZW7"/>
<reference evidence="7 8" key="1">
    <citation type="submission" date="2006-06" db="EMBL/GenBank/DDBJ databases">
        <authorList>
            <person name="Moran M.A."/>
            <person name="Ferriera S."/>
            <person name="Johnson J."/>
            <person name="Kravitz S."/>
            <person name="Beeson K."/>
            <person name="Sutton G."/>
            <person name="Rogers Y.-H."/>
            <person name="Friedman R."/>
            <person name="Frazier M."/>
            <person name="Venter J.C."/>
        </authorList>
    </citation>
    <scope>NUCLEOTIDE SEQUENCE [LARGE SCALE GENOMIC DNA]</scope>
    <source>
        <strain evidence="7 8">E-37</strain>
    </source>
</reference>
<feature type="domain" description="Cytochrome c" evidence="6">
    <location>
        <begin position="63"/>
        <end position="171"/>
    </location>
</feature>
<dbReference type="GO" id="GO:0009055">
    <property type="term" value="F:electron transfer activity"/>
    <property type="evidence" value="ECO:0007669"/>
    <property type="project" value="InterPro"/>
</dbReference>
<dbReference type="RefSeq" id="WP_005856438.1">
    <property type="nucleotide sequence ID" value="NZ_AAYA01000003.1"/>
</dbReference>
<keyword evidence="5" id="KW-0732">Signal</keyword>